<keyword evidence="4" id="KW-1185">Reference proteome</keyword>
<proteinExistence type="predicted"/>
<dbReference type="AlphaFoldDB" id="A0A6P2JUP7"/>
<organism evidence="3 4">
    <name type="scientific">Burkholderia diffusa</name>
    <dbReference type="NCBI Taxonomy" id="488732"/>
    <lineage>
        <taxon>Bacteria</taxon>
        <taxon>Pseudomonadati</taxon>
        <taxon>Pseudomonadota</taxon>
        <taxon>Betaproteobacteria</taxon>
        <taxon>Burkholderiales</taxon>
        <taxon>Burkholderiaceae</taxon>
        <taxon>Burkholderia</taxon>
        <taxon>Burkholderia cepacia complex</taxon>
    </lineage>
</organism>
<evidence type="ECO:0000313" key="4">
    <source>
        <dbReference type="Proteomes" id="UP000494125"/>
    </source>
</evidence>
<feature type="region of interest" description="Disordered" evidence="1">
    <location>
        <begin position="1"/>
        <end position="24"/>
    </location>
</feature>
<feature type="transmembrane region" description="Helical" evidence="2">
    <location>
        <begin position="239"/>
        <end position="261"/>
    </location>
</feature>
<name>A0A6P2JUP7_9BURK</name>
<sequence length="286" mass="31620">MTAACRTHAAPNGAGATPCRDRDARPAGTCSRPFSVRAQRHRARARGVGLRYTRSDITAPRAARAPASVKPRAGLILELVVNLLLPWVAYRVAHPYFGETGALYASAIPPIVWSVVEFIRSRRIDAVAAVVLLGIALSIAGMALGGSARTLLMRESLASGTIGVVFLLSLFRDRPLIFYLARATVAREMAGGAARFEAVWAEQPGLRQMLRLMTFVWGACMTLEMLLRLWMVVTWPVERVLVVSPIMGYTVFGTLLLWTFWYRRRMRERNRVDIPGRDGVTEIAGR</sequence>
<dbReference type="Proteomes" id="UP000494125">
    <property type="component" value="Unassembled WGS sequence"/>
</dbReference>
<keyword evidence="2" id="KW-0472">Membrane</keyword>
<accession>A0A6P2JUP7</accession>
<keyword evidence="2" id="KW-0812">Transmembrane</keyword>
<reference evidence="3 4" key="1">
    <citation type="submission" date="2019-09" db="EMBL/GenBank/DDBJ databases">
        <authorList>
            <person name="Depoorter E."/>
        </authorList>
    </citation>
    <scope>NUCLEOTIDE SEQUENCE [LARGE SCALE GENOMIC DNA]</scope>
    <source>
        <strain evidence="3">LMG 24065</strain>
    </source>
</reference>
<feature type="transmembrane region" description="Helical" evidence="2">
    <location>
        <begin position="212"/>
        <end position="233"/>
    </location>
</feature>
<gene>
    <name evidence="3" type="ORF">BDI24065_02106</name>
</gene>
<evidence type="ECO:0000256" key="2">
    <source>
        <dbReference type="SAM" id="Phobius"/>
    </source>
</evidence>
<feature type="transmembrane region" description="Helical" evidence="2">
    <location>
        <begin position="73"/>
        <end position="90"/>
    </location>
</feature>
<keyword evidence="2" id="KW-1133">Transmembrane helix</keyword>
<dbReference type="EMBL" id="CABVPN010000009">
    <property type="protein sequence ID" value="VWB46418.1"/>
    <property type="molecule type" value="Genomic_DNA"/>
</dbReference>
<protein>
    <submittedName>
        <fullName evidence="3">Membrane protein</fullName>
    </submittedName>
</protein>
<evidence type="ECO:0000256" key="1">
    <source>
        <dbReference type="SAM" id="MobiDB-lite"/>
    </source>
</evidence>
<dbReference type="NCBIfam" id="NF041646">
    <property type="entry name" value="VC0807_fam"/>
    <property type="match status" value="1"/>
</dbReference>
<feature type="transmembrane region" description="Helical" evidence="2">
    <location>
        <begin position="126"/>
        <end position="145"/>
    </location>
</feature>
<feature type="transmembrane region" description="Helical" evidence="2">
    <location>
        <begin position="102"/>
        <end position="119"/>
    </location>
</feature>
<evidence type="ECO:0000313" key="3">
    <source>
        <dbReference type="EMBL" id="VWB46418.1"/>
    </source>
</evidence>
<feature type="transmembrane region" description="Helical" evidence="2">
    <location>
        <begin position="151"/>
        <end position="171"/>
    </location>
</feature>